<evidence type="ECO:0000313" key="6">
    <source>
        <dbReference type="Proteomes" id="UP001162131"/>
    </source>
</evidence>
<evidence type="ECO:0000256" key="4">
    <source>
        <dbReference type="ARBA" id="ARBA00023002"/>
    </source>
</evidence>
<keyword evidence="2" id="KW-0285">Flavoprotein</keyword>
<dbReference type="Gene3D" id="3.50.50.60">
    <property type="entry name" value="FAD/NAD(P)-binding domain"/>
    <property type="match status" value="2"/>
</dbReference>
<proteinExistence type="inferred from homology"/>
<dbReference type="PRINTS" id="PR00419">
    <property type="entry name" value="ADXRDTASE"/>
</dbReference>
<dbReference type="GO" id="GO:0050661">
    <property type="term" value="F:NADP binding"/>
    <property type="evidence" value="ECO:0007669"/>
    <property type="project" value="InterPro"/>
</dbReference>
<protein>
    <recommendedName>
        <fullName evidence="7">Flavin-containing monooxygenase</fullName>
    </recommendedName>
</protein>
<keyword evidence="4" id="KW-0560">Oxidoreductase</keyword>
<keyword evidence="6" id="KW-1185">Reference proteome</keyword>
<evidence type="ECO:0000256" key="1">
    <source>
        <dbReference type="ARBA" id="ARBA00009183"/>
    </source>
</evidence>
<sequence>MKKALGLAFLLPSIGAGYYLFSKRTLPEPTGKPYQELPKASYEDHPNKHIISKIPKTIGIIGAGMSGLISAKTFRTQGYEVEVIEKRPGPGGVWYENFDNSGLQGTKDTYFLPDYPFPDNYPPFPRRQQIKDWIDGLVKKFDLSPLIKFNTEVKSVTQNPDETWKLTFKDGTSKNYDFLVVCSGFNDIPKIPQYKGQENFKGKILHSSEFINAKVHCQGKKVIVIGAGKSAFDIMSTSVDYGGEVLGLVRKIGYAYPVNPKPYGIPFEFTTYSRLAYLCGIIYDPESSFIHKYFGFIEYLWLKFVHLQLRYGIIKELEPDEKDLHFLETAGIRDPPVQKKIADGKIKLMRGEIEEIKENGIMVKGKLIECDTIVFATGFKPNYYVKQKENDGFWLYRDVLVPGVRNVAIVGAFITTYTNLWSNIQALWLVDILRGSFKVASIEEMNKDIDKKKKIMFKYYENYKGDPIYISSQPFSPFIIDEYLNDLKIQTVRDDTMYKHWFKAFDINNYKTVVTHHI</sequence>
<dbReference type="InterPro" id="IPR036188">
    <property type="entry name" value="FAD/NAD-bd_sf"/>
</dbReference>
<dbReference type="GO" id="GO:0050660">
    <property type="term" value="F:flavin adenine dinucleotide binding"/>
    <property type="evidence" value="ECO:0007669"/>
    <property type="project" value="InterPro"/>
</dbReference>
<organism evidence="5 6">
    <name type="scientific">Blepharisma stoltei</name>
    <dbReference type="NCBI Taxonomy" id="1481888"/>
    <lineage>
        <taxon>Eukaryota</taxon>
        <taxon>Sar</taxon>
        <taxon>Alveolata</taxon>
        <taxon>Ciliophora</taxon>
        <taxon>Postciliodesmatophora</taxon>
        <taxon>Heterotrichea</taxon>
        <taxon>Heterotrichida</taxon>
        <taxon>Blepharismidae</taxon>
        <taxon>Blepharisma</taxon>
    </lineage>
</organism>
<keyword evidence="3" id="KW-0274">FAD</keyword>
<evidence type="ECO:0008006" key="7">
    <source>
        <dbReference type="Google" id="ProtNLM"/>
    </source>
</evidence>
<evidence type="ECO:0000256" key="3">
    <source>
        <dbReference type="ARBA" id="ARBA00022827"/>
    </source>
</evidence>
<dbReference type="Proteomes" id="UP001162131">
    <property type="component" value="Unassembled WGS sequence"/>
</dbReference>
<evidence type="ECO:0000256" key="2">
    <source>
        <dbReference type="ARBA" id="ARBA00022630"/>
    </source>
</evidence>
<dbReference type="EMBL" id="CAJZBQ010000002">
    <property type="protein sequence ID" value="CAG9310768.1"/>
    <property type="molecule type" value="Genomic_DNA"/>
</dbReference>
<comment type="caution">
    <text evidence="5">The sequence shown here is derived from an EMBL/GenBank/DDBJ whole genome shotgun (WGS) entry which is preliminary data.</text>
</comment>
<dbReference type="InterPro" id="IPR020946">
    <property type="entry name" value="Flavin_mOase-like"/>
</dbReference>
<dbReference type="GO" id="GO:0004499">
    <property type="term" value="F:N,N-dimethylaniline monooxygenase activity"/>
    <property type="evidence" value="ECO:0007669"/>
    <property type="project" value="InterPro"/>
</dbReference>
<dbReference type="SUPFAM" id="SSF51905">
    <property type="entry name" value="FAD/NAD(P)-binding domain"/>
    <property type="match status" value="2"/>
</dbReference>
<dbReference type="AlphaFoldDB" id="A0AAU9IF16"/>
<dbReference type="PANTHER" id="PTHR23023">
    <property type="entry name" value="DIMETHYLANILINE MONOOXYGENASE"/>
    <property type="match status" value="1"/>
</dbReference>
<evidence type="ECO:0000313" key="5">
    <source>
        <dbReference type="EMBL" id="CAG9310768.1"/>
    </source>
</evidence>
<name>A0AAU9IF16_9CILI</name>
<reference evidence="5" key="1">
    <citation type="submission" date="2021-09" db="EMBL/GenBank/DDBJ databases">
        <authorList>
            <consortium name="AG Swart"/>
            <person name="Singh M."/>
            <person name="Singh A."/>
            <person name="Seah K."/>
            <person name="Emmerich C."/>
        </authorList>
    </citation>
    <scope>NUCLEOTIDE SEQUENCE</scope>
    <source>
        <strain evidence="5">ATCC30299</strain>
    </source>
</reference>
<dbReference type="InterPro" id="IPR050346">
    <property type="entry name" value="FMO-like"/>
</dbReference>
<comment type="similarity">
    <text evidence="1">Belongs to the FMO family.</text>
</comment>
<accession>A0AAU9IF16</accession>
<gene>
    <name evidence="5" type="ORF">BSTOLATCC_MIC1608</name>
</gene>
<dbReference type="Pfam" id="PF00743">
    <property type="entry name" value="FMO-like"/>
    <property type="match status" value="1"/>
</dbReference>